<organism evidence="11 12">
    <name type="scientific">Collimonas arenae</name>
    <dbReference type="NCBI Taxonomy" id="279058"/>
    <lineage>
        <taxon>Bacteria</taxon>
        <taxon>Pseudomonadati</taxon>
        <taxon>Pseudomonadota</taxon>
        <taxon>Betaproteobacteria</taxon>
        <taxon>Burkholderiales</taxon>
        <taxon>Oxalobacteraceae</taxon>
        <taxon>Collimonas</taxon>
    </lineage>
</organism>
<evidence type="ECO:0000256" key="6">
    <source>
        <dbReference type="ARBA" id="ARBA00022801"/>
    </source>
</evidence>
<comment type="cofactor">
    <cofactor evidence="1">
        <name>Mg(2+)</name>
        <dbReference type="ChEBI" id="CHEBI:18420"/>
    </cofactor>
</comment>
<dbReference type="AlphaFoldDB" id="A0A0A1F6P2"/>
<evidence type="ECO:0000256" key="10">
    <source>
        <dbReference type="ARBA" id="ARBA00048523"/>
    </source>
</evidence>
<comment type="catalytic activity">
    <reaction evidence="10">
        <text>O-phospho-D-serine + H2O = D-serine + phosphate</text>
        <dbReference type="Rhea" id="RHEA:24873"/>
        <dbReference type="ChEBI" id="CHEBI:15377"/>
        <dbReference type="ChEBI" id="CHEBI:35247"/>
        <dbReference type="ChEBI" id="CHEBI:43474"/>
        <dbReference type="ChEBI" id="CHEBI:58680"/>
        <dbReference type="EC" id="3.1.3.3"/>
    </reaction>
</comment>
<dbReference type="InterPro" id="IPR036412">
    <property type="entry name" value="HAD-like_sf"/>
</dbReference>
<evidence type="ECO:0000313" key="11">
    <source>
        <dbReference type="EMBL" id="AIY39339.1"/>
    </source>
</evidence>
<dbReference type="InterPro" id="IPR023214">
    <property type="entry name" value="HAD_sf"/>
</dbReference>
<dbReference type="GO" id="GO:0036424">
    <property type="term" value="F:L-phosphoserine phosphatase activity"/>
    <property type="evidence" value="ECO:0007669"/>
    <property type="project" value="TreeGrafter"/>
</dbReference>
<evidence type="ECO:0000256" key="9">
    <source>
        <dbReference type="ARBA" id="ARBA00048138"/>
    </source>
</evidence>
<dbReference type="Pfam" id="PF12710">
    <property type="entry name" value="HAD"/>
    <property type="match status" value="1"/>
</dbReference>
<keyword evidence="12" id="KW-1185">Reference proteome</keyword>
<keyword evidence="7" id="KW-0460">Magnesium</keyword>
<evidence type="ECO:0000256" key="3">
    <source>
        <dbReference type="ARBA" id="ARBA00012640"/>
    </source>
</evidence>
<reference evidence="12" key="1">
    <citation type="journal article" date="2014" name="Soil Biol. Biochem.">
        <title>Structure and function of bacterial communities in ageing soils: Insights from the Mendocino ecological staircase.</title>
        <authorList>
            <person name="Uroz S."/>
            <person name="Tech J.J."/>
            <person name="Sawaya N.A."/>
            <person name="Frey-Klett P."/>
            <person name="Leveau J.H.J."/>
        </authorList>
    </citation>
    <scope>NUCLEOTIDE SEQUENCE [LARGE SCALE GENOMIC DNA]</scope>
    <source>
        <strain evidence="12">Cal35</strain>
    </source>
</reference>
<accession>A0A0A1F6P2</accession>
<evidence type="ECO:0000256" key="7">
    <source>
        <dbReference type="ARBA" id="ARBA00022842"/>
    </source>
</evidence>
<dbReference type="SUPFAM" id="SSF56784">
    <property type="entry name" value="HAD-like"/>
    <property type="match status" value="1"/>
</dbReference>
<dbReference type="GO" id="GO:0000287">
    <property type="term" value="F:magnesium ion binding"/>
    <property type="evidence" value="ECO:0007669"/>
    <property type="project" value="TreeGrafter"/>
</dbReference>
<sequence length="457" mass="50656">MPGTRKLNIYFDWHREAAFMTSVKKPEDKAILQKRRTLLTGGLVAGLAATALAPSELLAKEAKAAGLTLDRAKWSPRNREQLQALLARNGSSSASYNPKRRPYAVFDWDNTSIMNDTEEALLMYQINTLSFKLTPKELSEIIRQNVPAGPFAAEYKNAAGQSVELDAICSDIDGDYQYLYDNCDKFKGDKKLEEIRETVQFQDFRAKLYYLYEAVNETYGVNVGYPWVIYFFTNMSVAEVQKLAEASNDHNLGLGLVKTKYTSPTAQPGKAGIVSVTHFHGIRLCTEIATLMDALQQSGIDVYVSSASLEDVVAVFATTPKYGYNVKREHVLGLRLESANGVFVNQYKAGWPLNWGPGKTEVIKKELVASKGYGPIFVAGDSDGDYDMLRDFADTQLGMIVNRMKKGKIGDLSKLAADQIPAKSPRFLLQGRNELTGNWMPAEASIKYGKASETLLG</sequence>
<dbReference type="PANTHER" id="PTHR43344">
    <property type="entry name" value="PHOSPHOSERINE PHOSPHATASE"/>
    <property type="match status" value="1"/>
</dbReference>
<dbReference type="Gene3D" id="3.40.50.1000">
    <property type="entry name" value="HAD superfamily/HAD-like"/>
    <property type="match status" value="1"/>
</dbReference>
<comment type="catalytic activity">
    <reaction evidence="9">
        <text>O-phospho-L-serine + H2O = L-serine + phosphate</text>
        <dbReference type="Rhea" id="RHEA:21208"/>
        <dbReference type="ChEBI" id="CHEBI:15377"/>
        <dbReference type="ChEBI" id="CHEBI:33384"/>
        <dbReference type="ChEBI" id="CHEBI:43474"/>
        <dbReference type="ChEBI" id="CHEBI:57524"/>
        <dbReference type="EC" id="3.1.3.3"/>
    </reaction>
</comment>
<comment type="pathway">
    <text evidence="2">Amino-acid biosynthesis; L-serine biosynthesis; L-serine from 3-phospho-D-glycerate: step 3/3.</text>
</comment>
<dbReference type="PANTHER" id="PTHR43344:SF2">
    <property type="entry name" value="PHOSPHOSERINE PHOSPHATASE"/>
    <property type="match status" value="1"/>
</dbReference>
<evidence type="ECO:0000256" key="1">
    <source>
        <dbReference type="ARBA" id="ARBA00001946"/>
    </source>
</evidence>
<dbReference type="Proteomes" id="UP000030302">
    <property type="component" value="Chromosome"/>
</dbReference>
<dbReference type="GO" id="GO:0005737">
    <property type="term" value="C:cytoplasm"/>
    <property type="evidence" value="ECO:0007669"/>
    <property type="project" value="TreeGrafter"/>
</dbReference>
<evidence type="ECO:0000256" key="2">
    <source>
        <dbReference type="ARBA" id="ARBA00005135"/>
    </source>
</evidence>
<dbReference type="KEGG" id="care:LT85_0179"/>
<keyword evidence="5" id="KW-0479">Metal-binding</keyword>
<dbReference type="EC" id="3.1.3.3" evidence="3"/>
<evidence type="ECO:0000256" key="8">
    <source>
        <dbReference type="ARBA" id="ARBA00023299"/>
    </source>
</evidence>
<dbReference type="EMBL" id="CP009962">
    <property type="protein sequence ID" value="AIY39339.1"/>
    <property type="molecule type" value="Genomic_DNA"/>
</dbReference>
<gene>
    <name evidence="11" type="ORF">LT85_0179</name>
</gene>
<evidence type="ECO:0000256" key="4">
    <source>
        <dbReference type="ARBA" id="ARBA00022605"/>
    </source>
</evidence>
<proteinExistence type="predicted"/>
<dbReference type="STRING" id="279058.LT85_0179"/>
<dbReference type="InterPro" id="IPR050582">
    <property type="entry name" value="HAD-like_SerB"/>
</dbReference>
<keyword evidence="4" id="KW-0028">Amino-acid biosynthesis</keyword>
<evidence type="ECO:0000256" key="5">
    <source>
        <dbReference type="ARBA" id="ARBA00022723"/>
    </source>
</evidence>
<keyword evidence="6 11" id="KW-0378">Hydrolase</keyword>
<dbReference type="HOGENOM" id="CLU_035114_0_0_4"/>
<evidence type="ECO:0000313" key="12">
    <source>
        <dbReference type="Proteomes" id="UP000030302"/>
    </source>
</evidence>
<dbReference type="GO" id="GO:0006564">
    <property type="term" value="P:L-serine biosynthetic process"/>
    <property type="evidence" value="ECO:0007669"/>
    <property type="project" value="UniProtKB-KW"/>
</dbReference>
<protein>
    <recommendedName>
        <fullName evidence="3">phosphoserine phosphatase</fullName>
        <ecNumber evidence="3">3.1.3.3</ecNumber>
    </recommendedName>
</protein>
<name>A0A0A1F6P2_9BURK</name>
<dbReference type="Gene3D" id="1.20.1440.320">
    <property type="match status" value="1"/>
</dbReference>
<keyword evidence="8" id="KW-0718">Serine biosynthesis</keyword>